<feature type="transmembrane region" description="Helical" evidence="1">
    <location>
        <begin position="121"/>
        <end position="140"/>
    </location>
</feature>
<keyword evidence="1" id="KW-0812">Transmembrane</keyword>
<sequence>MQHVKQLLRNSLYFFFSKQIRKFSAYNLRKKTNAFILIAIYMYMGTKIISILFNPRESYGLLLVNISWLMVMLLYLYFAKNIYFEMKQEHQKVKELTFFSLFDSYKELPYRRYIYKCYTKVLYSLLIATSSFNSLLQINASISSSFSDLFSNVMQMILLLSAVTVTSLYLALQWTNILMTILLILSSVITGAIISTSLLSTIGSLTHFDLLNDFSIILTIIIGIIVQMGIVWIRPPYQLSRTENAFFISNSMIATTLLLLVIFIQDVSVLIGGETNFNMNDFKTNLEKKTQLALLPYTIGATINFMYIKLKSNRITQKAEKNMLEVIYLLEEHDINHLSPIQKQTIVTKIKKCVYYGGTSFRLLLLTNPETKQFIKKMKLDERTY</sequence>
<protein>
    <submittedName>
        <fullName evidence="2">Uncharacterized protein</fullName>
    </submittedName>
</protein>
<feature type="transmembrane region" description="Helical" evidence="1">
    <location>
        <begin position="291"/>
        <end position="308"/>
    </location>
</feature>
<feature type="transmembrane region" description="Helical" evidence="1">
    <location>
        <begin position="179"/>
        <end position="202"/>
    </location>
</feature>
<comment type="caution">
    <text evidence="2">The sequence shown here is derived from an EMBL/GenBank/DDBJ whole genome shotgun (WGS) entry which is preliminary data.</text>
</comment>
<dbReference type="Proteomes" id="UP000006967">
    <property type="component" value="Unassembled WGS sequence"/>
</dbReference>
<feature type="transmembrane region" description="Helical" evidence="1">
    <location>
        <begin position="245"/>
        <end position="271"/>
    </location>
</feature>
<feature type="transmembrane region" description="Helical" evidence="1">
    <location>
        <begin position="59"/>
        <end position="78"/>
    </location>
</feature>
<feature type="transmembrane region" description="Helical" evidence="1">
    <location>
        <begin position="152"/>
        <end position="172"/>
    </location>
</feature>
<gene>
    <name evidence="2" type="ORF">IK5_04653</name>
</gene>
<organism evidence="2 3">
    <name type="scientific">Bacillus cereus VD154</name>
    <dbReference type="NCBI Taxonomy" id="1053238"/>
    <lineage>
        <taxon>Bacteria</taxon>
        <taxon>Bacillati</taxon>
        <taxon>Bacillota</taxon>
        <taxon>Bacilli</taxon>
        <taxon>Bacillales</taxon>
        <taxon>Bacillaceae</taxon>
        <taxon>Bacillus</taxon>
        <taxon>Bacillus cereus group</taxon>
    </lineage>
</organism>
<evidence type="ECO:0000256" key="1">
    <source>
        <dbReference type="SAM" id="Phobius"/>
    </source>
</evidence>
<dbReference type="RefSeq" id="WP_001164925.1">
    <property type="nucleotide sequence ID" value="NZ_JH791882.1"/>
</dbReference>
<dbReference type="AlphaFoldDB" id="A0A9W5KTN1"/>
<feature type="transmembrane region" description="Helical" evidence="1">
    <location>
        <begin position="214"/>
        <end position="233"/>
    </location>
</feature>
<evidence type="ECO:0000313" key="2">
    <source>
        <dbReference type="EMBL" id="EJR69497.1"/>
    </source>
</evidence>
<reference evidence="2 3" key="1">
    <citation type="submission" date="2012-04" db="EMBL/GenBank/DDBJ databases">
        <title>The Genome Sequence of Bacillus cereus VD154.</title>
        <authorList>
            <consortium name="The Broad Institute Genome Sequencing Platform"/>
            <consortium name="The Broad Institute Genome Sequencing Center for Infectious Disease"/>
            <person name="Feldgarden M."/>
            <person name="Van der Auwera G.A."/>
            <person name="Mahillon J."/>
            <person name="Duprez V."/>
            <person name="Timmery S."/>
            <person name="Mattelet C."/>
            <person name="Dierick K."/>
            <person name="Sun M."/>
            <person name="Yu Z."/>
            <person name="Zhu L."/>
            <person name="Hu X."/>
            <person name="Shank E.B."/>
            <person name="Swiecicka I."/>
            <person name="Hansen B.M."/>
            <person name="Andrup L."/>
            <person name="Young S.K."/>
            <person name="Zeng Q."/>
            <person name="Gargeya S."/>
            <person name="Fitzgerald M."/>
            <person name="Haas B."/>
            <person name="Abouelleil A."/>
            <person name="Alvarado L."/>
            <person name="Arachchi H.M."/>
            <person name="Berlin A."/>
            <person name="Chapman S.B."/>
            <person name="Goldberg J."/>
            <person name="Griggs A."/>
            <person name="Gujja S."/>
            <person name="Hansen M."/>
            <person name="Howarth C."/>
            <person name="Imamovic A."/>
            <person name="Larimer J."/>
            <person name="McCowen C."/>
            <person name="Montmayeur A."/>
            <person name="Murphy C."/>
            <person name="Neiman D."/>
            <person name="Pearson M."/>
            <person name="Priest M."/>
            <person name="Roberts A."/>
            <person name="Saif S."/>
            <person name="Shea T."/>
            <person name="Sisk P."/>
            <person name="Sykes S."/>
            <person name="Wortman J."/>
            <person name="Nusbaum C."/>
            <person name="Birren B."/>
        </authorList>
    </citation>
    <scope>NUCLEOTIDE SEQUENCE [LARGE SCALE GENOMIC DNA]</scope>
    <source>
        <strain evidence="2 3">VD154</strain>
    </source>
</reference>
<proteinExistence type="predicted"/>
<keyword evidence="1" id="KW-1133">Transmembrane helix</keyword>
<accession>A0A9W5KTN1</accession>
<feature type="transmembrane region" description="Helical" evidence="1">
    <location>
        <begin position="34"/>
        <end position="53"/>
    </location>
</feature>
<name>A0A9W5KTN1_BACCE</name>
<keyword evidence="1" id="KW-0472">Membrane</keyword>
<evidence type="ECO:0000313" key="3">
    <source>
        <dbReference type="Proteomes" id="UP000006967"/>
    </source>
</evidence>
<dbReference type="EMBL" id="AHFG01000052">
    <property type="protein sequence ID" value="EJR69497.1"/>
    <property type="molecule type" value="Genomic_DNA"/>
</dbReference>